<feature type="transmembrane region" description="Helical" evidence="7">
    <location>
        <begin position="52"/>
        <end position="71"/>
    </location>
</feature>
<feature type="transmembrane region" description="Helical" evidence="7">
    <location>
        <begin position="91"/>
        <end position="115"/>
    </location>
</feature>
<evidence type="ECO:0000256" key="7">
    <source>
        <dbReference type="HAMAP-Rule" id="MF_01147"/>
    </source>
</evidence>
<evidence type="ECO:0000313" key="8">
    <source>
        <dbReference type="EMBL" id="SLM94339.1"/>
    </source>
</evidence>
<dbReference type="NCBIfam" id="TIGR00544">
    <property type="entry name" value="lgt"/>
    <property type="match status" value="1"/>
</dbReference>
<dbReference type="PROSITE" id="PS01311">
    <property type="entry name" value="LGT"/>
    <property type="match status" value="1"/>
</dbReference>
<keyword evidence="4 7" id="KW-0812">Transmembrane</keyword>
<evidence type="ECO:0000256" key="3">
    <source>
        <dbReference type="ARBA" id="ARBA00022679"/>
    </source>
</evidence>
<feature type="transmembrane region" description="Helical" evidence="7">
    <location>
        <begin position="213"/>
        <end position="231"/>
    </location>
</feature>
<feature type="transmembrane region" description="Helical" evidence="7">
    <location>
        <begin position="122"/>
        <end position="140"/>
    </location>
</feature>
<feature type="transmembrane region" description="Helical" evidence="7">
    <location>
        <begin position="21"/>
        <end position="40"/>
    </location>
</feature>
<dbReference type="HAMAP" id="MF_01147">
    <property type="entry name" value="Lgt"/>
    <property type="match status" value="1"/>
</dbReference>
<evidence type="ECO:0000256" key="1">
    <source>
        <dbReference type="ARBA" id="ARBA00007150"/>
    </source>
</evidence>
<reference evidence="8 9" key="1">
    <citation type="submission" date="2017-02" db="EMBL/GenBank/DDBJ databases">
        <authorList>
            <person name="Peterson S.W."/>
        </authorList>
    </citation>
    <scope>NUCLEOTIDE SEQUENCE [LARGE SCALE GENOMIC DNA]</scope>
    <source>
        <strain evidence="8 9">CIP104813</strain>
    </source>
</reference>
<dbReference type="PANTHER" id="PTHR30589:SF0">
    <property type="entry name" value="PHOSPHATIDYLGLYCEROL--PROLIPOPROTEIN DIACYLGLYCERYL TRANSFERASE"/>
    <property type="match status" value="1"/>
</dbReference>
<keyword evidence="3 7" id="KW-0808">Transferase</keyword>
<evidence type="ECO:0000256" key="2">
    <source>
        <dbReference type="ARBA" id="ARBA00022475"/>
    </source>
</evidence>
<dbReference type="EC" id="2.5.1.145" evidence="7"/>
<keyword evidence="5 7" id="KW-1133">Transmembrane helix</keyword>
<keyword evidence="8" id="KW-0328">Glycosyltransferase</keyword>
<dbReference type="AlphaFoldDB" id="A0A1X6X5R8"/>
<keyword evidence="6 7" id="KW-0472">Membrane</keyword>
<dbReference type="Pfam" id="PF01790">
    <property type="entry name" value="LGT"/>
    <property type="match status" value="1"/>
</dbReference>
<proteinExistence type="inferred from homology"/>
<dbReference type="InterPro" id="IPR001640">
    <property type="entry name" value="Lgt"/>
</dbReference>
<keyword evidence="2 7" id="KW-1003">Cell membrane</keyword>
<evidence type="ECO:0000256" key="6">
    <source>
        <dbReference type="ARBA" id="ARBA00023136"/>
    </source>
</evidence>
<evidence type="ECO:0000256" key="4">
    <source>
        <dbReference type="ARBA" id="ARBA00022692"/>
    </source>
</evidence>
<dbReference type="EMBL" id="FWFG01000099">
    <property type="protein sequence ID" value="SLM94339.1"/>
    <property type="molecule type" value="Genomic_DNA"/>
</dbReference>
<dbReference type="UniPathway" id="UPA00664"/>
<name>A0A1X6X5R8_9MICO</name>
<dbReference type="GO" id="GO:0008961">
    <property type="term" value="F:phosphatidylglycerol-prolipoprotein diacylglyceryl transferase activity"/>
    <property type="evidence" value="ECO:0007669"/>
    <property type="project" value="UniProtKB-UniRule"/>
</dbReference>
<comment type="catalytic activity">
    <reaction evidence="7">
        <text>L-cysteinyl-[prolipoprotein] + a 1,2-diacyl-sn-glycero-3-phospho-(1'-sn-glycerol) = an S-1,2-diacyl-sn-glyceryl-L-cysteinyl-[prolipoprotein] + sn-glycerol 1-phosphate + H(+)</text>
        <dbReference type="Rhea" id="RHEA:56712"/>
        <dbReference type="Rhea" id="RHEA-COMP:14679"/>
        <dbReference type="Rhea" id="RHEA-COMP:14680"/>
        <dbReference type="ChEBI" id="CHEBI:15378"/>
        <dbReference type="ChEBI" id="CHEBI:29950"/>
        <dbReference type="ChEBI" id="CHEBI:57685"/>
        <dbReference type="ChEBI" id="CHEBI:64716"/>
        <dbReference type="ChEBI" id="CHEBI:140658"/>
        <dbReference type="EC" id="2.5.1.145"/>
    </reaction>
</comment>
<keyword evidence="9" id="KW-1185">Reference proteome</keyword>
<dbReference type="OrthoDB" id="871140at2"/>
<comment type="similarity">
    <text evidence="1 7">Belongs to the Lgt family.</text>
</comment>
<evidence type="ECO:0000313" key="9">
    <source>
        <dbReference type="Proteomes" id="UP000195981"/>
    </source>
</evidence>
<accession>A0A1X6X5R8</accession>
<feature type="transmembrane region" description="Helical" evidence="7">
    <location>
        <begin position="184"/>
        <end position="201"/>
    </location>
</feature>
<sequence>MISAVIPSPPVSALHLGPLTIHFYAICILTGIGIATAWATRRWVRRGGNGDDIFDVVFLAVILGIIGARIYHVTANPDAYWGPGGSPISALYIWEGGLGIWGGVIGGALGAWIVARRRGIPFAVLADTIAPTLMVAQAIGRLGNWFNQELYGGPTDLPWGLHIPCVTNGVEISGCVPGVYQPTFLYEGLWNLTGCLVLLALERRFRLGGGRVFWLYVALYTPGRMLMETMRTEPAEIVLGMRVHFWVALVSFLLAIVMLVILSRRRARRGGEAHRADLADGGVGTELSVSGD</sequence>
<feature type="binding site" evidence="7">
    <location>
        <position position="141"/>
    </location>
    <ligand>
        <name>a 1,2-diacyl-sn-glycero-3-phospho-(1'-sn-glycerol)</name>
        <dbReference type="ChEBI" id="CHEBI:64716"/>
    </ligand>
</feature>
<dbReference type="Proteomes" id="UP000195981">
    <property type="component" value="Unassembled WGS sequence"/>
</dbReference>
<organism evidence="8 9">
    <name type="scientific">Brachybacterium nesterenkovii</name>
    <dbReference type="NCBI Taxonomy" id="47847"/>
    <lineage>
        <taxon>Bacteria</taxon>
        <taxon>Bacillati</taxon>
        <taxon>Actinomycetota</taxon>
        <taxon>Actinomycetes</taxon>
        <taxon>Micrococcales</taxon>
        <taxon>Dermabacteraceae</taxon>
        <taxon>Brachybacterium</taxon>
    </lineage>
</organism>
<dbReference type="GO" id="GO:0042158">
    <property type="term" value="P:lipoprotein biosynthetic process"/>
    <property type="evidence" value="ECO:0007669"/>
    <property type="project" value="UniProtKB-UniRule"/>
</dbReference>
<keyword evidence="8" id="KW-0449">Lipoprotein</keyword>
<gene>
    <name evidence="7" type="primary">lgt</name>
    <name evidence="8" type="ORF">FM110_11110</name>
</gene>
<dbReference type="GO" id="GO:0005886">
    <property type="term" value="C:plasma membrane"/>
    <property type="evidence" value="ECO:0007669"/>
    <property type="project" value="UniProtKB-SubCell"/>
</dbReference>
<comment type="pathway">
    <text evidence="7">Protein modification; lipoprotein biosynthesis (diacylglyceryl transfer).</text>
</comment>
<comment type="function">
    <text evidence="7">Catalyzes the transfer of the diacylglyceryl group from phosphatidylglycerol to the sulfhydryl group of the N-terminal cysteine of a prolipoprotein, the first step in the formation of mature lipoproteins.</text>
</comment>
<dbReference type="PANTHER" id="PTHR30589">
    <property type="entry name" value="PROLIPOPROTEIN DIACYLGLYCERYL TRANSFERASE"/>
    <property type="match status" value="1"/>
</dbReference>
<feature type="transmembrane region" description="Helical" evidence="7">
    <location>
        <begin position="243"/>
        <end position="262"/>
    </location>
</feature>
<comment type="subcellular location">
    <subcellularLocation>
        <location evidence="7">Cell membrane</location>
        <topology evidence="7">Multi-pass membrane protein</topology>
    </subcellularLocation>
</comment>
<protein>
    <recommendedName>
        <fullName evidence="7">Phosphatidylglycerol--prolipoprotein diacylglyceryl transferase</fullName>
        <ecNumber evidence="7">2.5.1.145</ecNumber>
    </recommendedName>
</protein>
<evidence type="ECO:0000256" key="5">
    <source>
        <dbReference type="ARBA" id="ARBA00022989"/>
    </source>
</evidence>
<dbReference type="RefSeq" id="WP_087104830.1">
    <property type="nucleotide sequence ID" value="NZ_FWFG01000099.1"/>
</dbReference>